<sequence length="314" mass="35284">MSEIIGHQEALEFFNKVIASNNLSHAYCFIGPEQVGKRTVAEEIAAKLLQTSRERLSRQPDFITTEQSLNEKTGKTRKDITVEQMRELRARLSQHAFAGGYKVALIDDAEKMNIEAANALLKTLEEPSPRTILFLIAIDEDKLPATILSRCQRIYFHPVKKEELEKYLAARGVTKPELASLALGLPGRLIDWLEDEEKFTAYKAEADRFLGMIGQPFFSKLKSVEELFGEKGGDTIMTRENLDSVLGLWQLLVRDISLTASGLVTETARQIKISIGNQNKNCVALEKQIVEARGLLNQNIHPRLVVENILLNLP</sequence>
<evidence type="ECO:0000313" key="2">
    <source>
        <dbReference type="Proteomes" id="UP000178347"/>
    </source>
</evidence>
<dbReference type="GO" id="GO:0006261">
    <property type="term" value="P:DNA-templated DNA replication"/>
    <property type="evidence" value="ECO:0007669"/>
    <property type="project" value="TreeGrafter"/>
</dbReference>
<organism evidence="1 2">
    <name type="scientific">Candidatus Magasanikbacteria bacterium RIFCSPLOWO2_12_FULL_43_12</name>
    <dbReference type="NCBI Taxonomy" id="1798692"/>
    <lineage>
        <taxon>Bacteria</taxon>
        <taxon>Candidatus Magasanikiibacteriota</taxon>
    </lineage>
</organism>
<proteinExistence type="predicted"/>
<name>A0A1F6MRW7_9BACT</name>
<protein>
    <recommendedName>
        <fullName evidence="3">AAA+ ATPase domain-containing protein</fullName>
    </recommendedName>
</protein>
<evidence type="ECO:0000313" key="1">
    <source>
        <dbReference type="EMBL" id="OGH74382.1"/>
    </source>
</evidence>
<dbReference type="STRING" id="1798692.A3G00_04385"/>
<gene>
    <name evidence="1" type="ORF">A3G00_04385</name>
</gene>
<dbReference type="InterPro" id="IPR050238">
    <property type="entry name" value="DNA_Rep/Repair_Clamp_Loader"/>
</dbReference>
<dbReference type="InterPro" id="IPR027417">
    <property type="entry name" value="P-loop_NTPase"/>
</dbReference>
<evidence type="ECO:0008006" key="3">
    <source>
        <dbReference type="Google" id="ProtNLM"/>
    </source>
</evidence>
<dbReference type="AlphaFoldDB" id="A0A1F6MRW7"/>
<reference evidence="1 2" key="1">
    <citation type="journal article" date="2016" name="Nat. Commun.">
        <title>Thousands of microbial genomes shed light on interconnected biogeochemical processes in an aquifer system.</title>
        <authorList>
            <person name="Anantharaman K."/>
            <person name="Brown C.T."/>
            <person name="Hug L.A."/>
            <person name="Sharon I."/>
            <person name="Castelle C.J."/>
            <person name="Probst A.J."/>
            <person name="Thomas B.C."/>
            <person name="Singh A."/>
            <person name="Wilkins M.J."/>
            <person name="Karaoz U."/>
            <person name="Brodie E.L."/>
            <person name="Williams K.H."/>
            <person name="Hubbard S.S."/>
            <person name="Banfield J.F."/>
        </authorList>
    </citation>
    <scope>NUCLEOTIDE SEQUENCE [LARGE SCALE GENOMIC DNA]</scope>
</reference>
<dbReference type="Pfam" id="PF13177">
    <property type="entry name" value="DNA_pol3_delta2"/>
    <property type="match status" value="1"/>
</dbReference>
<dbReference type="PANTHER" id="PTHR11669:SF8">
    <property type="entry name" value="DNA POLYMERASE III SUBUNIT DELTA"/>
    <property type="match status" value="1"/>
</dbReference>
<dbReference type="Gene3D" id="3.40.50.300">
    <property type="entry name" value="P-loop containing nucleotide triphosphate hydrolases"/>
    <property type="match status" value="1"/>
</dbReference>
<dbReference type="PANTHER" id="PTHR11669">
    <property type="entry name" value="REPLICATION FACTOR C / DNA POLYMERASE III GAMMA-TAU SUBUNIT"/>
    <property type="match status" value="1"/>
</dbReference>
<dbReference type="SUPFAM" id="SSF52540">
    <property type="entry name" value="P-loop containing nucleoside triphosphate hydrolases"/>
    <property type="match status" value="1"/>
</dbReference>
<dbReference type="EMBL" id="MFQN01000017">
    <property type="protein sequence ID" value="OGH74382.1"/>
    <property type="molecule type" value="Genomic_DNA"/>
</dbReference>
<accession>A0A1F6MRW7</accession>
<comment type="caution">
    <text evidence="1">The sequence shown here is derived from an EMBL/GenBank/DDBJ whole genome shotgun (WGS) entry which is preliminary data.</text>
</comment>
<dbReference type="Proteomes" id="UP000178347">
    <property type="component" value="Unassembled WGS sequence"/>
</dbReference>